<organism evidence="1 2">
    <name type="scientific">Scutellospora calospora</name>
    <dbReference type="NCBI Taxonomy" id="85575"/>
    <lineage>
        <taxon>Eukaryota</taxon>
        <taxon>Fungi</taxon>
        <taxon>Fungi incertae sedis</taxon>
        <taxon>Mucoromycota</taxon>
        <taxon>Glomeromycotina</taxon>
        <taxon>Glomeromycetes</taxon>
        <taxon>Diversisporales</taxon>
        <taxon>Gigasporaceae</taxon>
        <taxon>Scutellospora</taxon>
    </lineage>
</organism>
<comment type="caution">
    <text evidence="1">The sequence shown here is derived from an EMBL/GenBank/DDBJ whole genome shotgun (WGS) entry which is preliminary data.</text>
</comment>
<protein>
    <submittedName>
        <fullName evidence="1">7768_t:CDS:1</fullName>
    </submittedName>
</protein>
<evidence type="ECO:0000313" key="2">
    <source>
        <dbReference type="Proteomes" id="UP000789860"/>
    </source>
</evidence>
<reference evidence="1" key="1">
    <citation type="submission" date="2021-06" db="EMBL/GenBank/DDBJ databases">
        <authorList>
            <person name="Kallberg Y."/>
            <person name="Tangrot J."/>
            <person name="Rosling A."/>
        </authorList>
    </citation>
    <scope>NUCLEOTIDE SEQUENCE</scope>
    <source>
        <strain evidence="1">AU212A</strain>
    </source>
</reference>
<dbReference type="EMBL" id="CAJVPM010018129">
    <property type="protein sequence ID" value="CAG8623393.1"/>
    <property type="molecule type" value="Genomic_DNA"/>
</dbReference>
<keyword evidence="2" id="KW-1185">Reference proteome</keyword>
<name>A0ACA9N0C8_9GLOM</name>
<dbReference type="Proteomes" id="UP000789860">
    <property type="component" value="Unassembled WGS sequence"/>
</dbReference>
<gene>
    <name evidence="1" type="ORF">SCALOS_LOCUS7725</name>
</gene>
<feature type="non-terminal residue" evidence="1">
    <location>
        <position position="1"/>
    </location>
</feature>
<proteinExistence type="predicted"/>
<evidence type="ECO:0000313" key="1">
    <source>
        <dbReference type="EMBL" id="CAG8623393.1"/>
    </source>
</evidence>
<sequence length="237" mass="27926">AIKQYLALYQLEQLQLKNCNELYFEKESVILKLNDYEIFSLIDESTSFNAKHLLIVAKYFINNKLVLQYLRIIELTNCNAKSITKDLERFIIAKSLNIKNIFYFRSDIQNTLEELELVLLNIVSTCWLLFSNIIYNFYRSLKLVKEVLLEEAITNQQAVSLLTDIDQEFEIIIINEVLPTYSPNLYEYIANNNLNIDQLLIFISEFILAIIESLNNHFSNRELFNVLKIFDSEQLQI</sequence>
<accession>A0ACA9N0C8</accession>